<dbReference type="Proteomes" id="UP000259610">
    <property type="component" value="Unassembled WGS sequence"/>
</dbReference>
<dbReference type="InterPro" id="IPR018707">
    <property type="entry name" value="LpxR"/>
</dbReference>
<evidence type="ECO:0000256" key="2">
    <source>
        <dbReference type="SAM" id="SignalP"/>
    </source>
</evidence>
<evidence type="ECO:0000313" key="4">
    <source>
        <dbReference type="Proteomes" id="UP000259610"/>
    </source>
</evidence>
<dbReference type="Pfam" id="PF09982">
    <property type="entry name" value="LpxR"/>
    <property type="match status" value="1"/>
</dbReference>
<gene>
    <name evidence="3" type="ORF">DCG58_11680</name>
</gene>
<dbReference type="RefSeq" id="WP_273053676.1">
    <property type="nucleotide sequence ID" value="NZ_CAJWRG010000013.1"/>
</dbReference>
<dbReference type="InterPro" id="IPR037107">
    <property type="entry name" value="Put_OMP_sf"/>
</dbReference>
<evidence type="ECO:0000256" key="1">
    <source>
        <dbReference type="SAM" id="MobiDB-lite"/>
    </source>
</evidence>
<dbReference type="EMBL" id="DMAN01000263">
    <property type="protein sequence ID" value="HAE27814.1"/>
    <property type="molecule type" value="Genomic_DNA"/>
</dbReference>
<comment type="caution">
    <text evidence="3">The sequence shown here is derived from an EMBL/GenBank/DDBJ whole genome shotgun (WGS) entry which is preliminary data.</text>
</comment>
<name>A0A3B9H0M7_9PROT</name>
<feature type="chain" id="PRO_5017572575" evidence="2">
    <location>
        <begin position="36"/>
        <end position="358"/>
    </location>
</feature>
<protein>
    <submittedName>
        <fullName evidence="3">DUF2219 domain-containing protein</fullName>
    </submittedName>
</protein>
<reference evidence="3 4" key="1">
    <citation type="journal article" date="2018" name="Nat. Biotechnol.">
        <title>A standardized bacterial taxonomy based on genome phylogeny substantially revises the tree of life.</title>
        <authorList>
            <person name="Parks D.H."/>
            <person name="Chuvochina M."/>
            <person name="Waite D.W."/>
            <person name="Rinke C."/>
            <person name="Skarshewski A."/>
            <person name="Chaumeil P.A."/>
            <person name="Hugenholtz P."/>
        </authorList>
    </citation>
    <scope>NUCLEOTIDE SEQUENCE [LARGE SCALE GENOMIC DNA]</scope>
    <source>
        <strain evidence="3">UBA8733</strain>
    </source>
</reference>
<sequence length="358" mass="38599">MKLTRFGTWTGTGAARIAAALFIGAACGLAPPASADDQAPTGPVAPRKPGVWSLTSENDMFGSGTDRNYSNGVRLEHVSAADKVHPGLKWVAARLPWLEVERTDLRQGFGLSHAIFTPEDITLTSPNPQDRPYAGWLSFSSTVIATDIEKGVQDTLQVNLGIVGPSAGGEFVQNNWHKMLGIPGAQGWDHQLKDEPGVEIIAQRLQRLNKVDLLFGLEADFGGHAGFALGNVRTYANTGLTARIGWDLDSGFGPPRIRPALAGAGEFIPGTNENPWGGYAFVGVDGRAVARDMFLDGNLWRDSARIEDRRALVGDLQAGVVVHYRDVQVAFTWVNRTEQFAYQDGPQRFGAVSISVAH</sequence>
<keyword evidence="2" id="KW-0732">Signal</keyword>
<accession>A0A3B9H0M7</accession>
<dbReference type="Gene3D" id="2.40.128.140">
    <property type="entry name" value="Outer membrane protein"/>
    <property type="match status" value="1"/>
</dbReference>
<proteinExistence type="predicted"/>
<organism evidence="3 4">
    <name type="scientific">Hyphomonas adhaerens</name>
    <dbReference type="NCBI Taxonomy" id="81029"/>
    <lineage>
        <taxon>Bacteria</taxon>
        <taxon>Pseudomonadati</taxon>
        <taxon>Pseudomonadota</taxon>
        <taxon>Alphaproteobacteria</taxon>
        <taxon>Hyphomonadales</taxon>
        <taxon>Hyphomonadaceae</taxon>
        <taxon>Hyphomonas</taxon>
    </lineage>
</organism>
<feature type="region of interest" description="Disordered" evidence="1">
    <location>
        <begin position="32"/>
        <end position="51"/>
    </location>
</feature>
<dbReference type="AlphaFoldDB" id="A0A3B9H0M7"/>
<feature type="signal peptide" evidence="2">
    <location>
        <begin position="1"/>
        <end position="35"/>
    </location>
</feature>
<dbReference type="PROSITE" id="PS51257">
    <property type="entry name" value="PROKAR_LIPOPROTEIN"/>
    <property type="match status" value="1"/>
</dbReference>
<evidence type="ECO:0000313" key="3">
    <source>
        <dbReference type="EMBL" id="HAE27814.1"/>
    </source>
</evidence>